<name>A0AAD7TDX1_9APHY</name>
<comment type="caution">
    <text evidence="2">The sequence shown here is derived from an EMBL/GenBank/DDBJ whole genome shotgun (WGS) entry which is preliminary data.</text>
</comment>
<feature type="region of interest" description="Disordered" evidence="1">
    <location>
        <begin position="51"/>
        <end position="78"/>
    </location>
</feature>
<gene>
    <name evidence="2" type="ORF">ONZ51_g13600</name>
</gene>
<accession>A0AAD7TDX1</accession>
<proteinExistence type="predicted"/>
<keyword evidence="3" id="KW-1185">Reference proteome</keyword>
<sequence>MPVTGASGSQGPETSDAVAAGFALAEAAFEHASKATGRGCKGGKKHKEAYNDAYAEHTNEPAPQRKPGRPPKILLGQA</sequence>
<dbReference type="AlphaFoldDB" id="A0AAD7TDX1"/>
<evidence type="ECO:0000313" key="3">
    <source>
        <dbReference type="Proteomes" id="UP001215151"/>
    </source>
</evidence>
<evidence type="ECO:0000313" key="2">
    <source>
        <dbReference type="EMBL" id="KAJ8453431.1"/>
    </source>
</evidence>
<dbReference type="EMBL" id="JAPEVG010001341">
    <property type="protein sequence ID" value="KAJ8453431.1"/>
    <property type="molecule type" value="Genomic_DNA"/>
</dbReference>
<evidence type="ECO:0000256" key="1">
    <source>
        <dbReference type="SAM" id="MobiDB-lite"/>
    </source>
</evidence>
<organism evidence="2 3">
    <name type="scientific">Trametes cubensis</name>
    <dbReference type="NCBI Taxonomy" id="1111947"/>
    <lineage>
        <taxon>Eukaryota</taxon>
        <taxon>Fungi</taxon>
        <taxon>Dikarya</taxon>
        <taxon>Basidiomycota</taxon>
        <taxon>Agaricomycotina</taxon>
        <taxon>Agaricomycetes</taxon>
        <taxon>Polyporales</taxon>
        <taxon>Polyporaceae</taxon>
        <taxon>Trametes</taxon>
    </lineage>
</organism>
<reference evidence="2" key="1">
    <citation type="submission" date="2022-11" db="EMBL/GenBank/DDBJ databases">
        <title>Genome Sequence of Cubamyces cubensis.</title>
        <authorList>
            <person name="Buettner E."/>
        </authorList>
    </citation>
    <scope>NUCLEOTIDE SEQUENCE</scope>
    <source>
        <strain evidence="2">MPL-01</strain>
    </source>
</reference>
<dbReference type="Proteomes" id="UP001215151">
    <property type="component" value="Unassembled WGS sequence"/>
</dbReference>
<protein>
    <submittedName>
        <fullName evidence="2">Uncharacterized protein</fullName>
    </submittedName>
</protein>